<dbReference type="EnsemblMetazoa" id="XM_038016100.1">
    <property type="protein sequence ID" value="XP_037872028.1"/>
    <property type="gene ID" value="LOC101737449"/>
</dbReference>
<dbReference type="PANTHER" id="PTHR16121:SF2">
    <property type="entry name" value="CAP-SPECIFIC MRNA (NUCLEOSIDE-2'-O-)-METHYLTRANSFERASE 2"/>
    <property type="match status" value="1"/>
</dbReference>
<reference evidence="9" key="2">
    <citation type="submission" date="2022-06" db="UniProtKB">
        <authorList>
            <consortium name="EnsemblMetazoa"/>
        </authorList>
    </citation>
    <scope>IDENTIFICATION</scope>
    <source>
        <strain evidence="9">p50T (Dazao)</strain>
    </source>
</reference>
<evidence type="ECO:0000256" key="2">
    <source>
        <dbReference type="ARBA" id="ARBA00021134"/>
    </source>
</evidence>
<dbReference type="Proteomes" id="UP000005204">
    <property type="component" value="Unassembled WGS sequence"/>
</dbReference>
<evidence type="ECO:0000256" key="6">
    <source>
        <dbReference type="ARBA" id="ARBA00049477"/>
    </source>
</evidence>
<evidence type="ECO:0000256" key="3">
    <source>
        <dbReference type="ARBA" id="ARBA00022603"/>
    </source>
</evidence>
<dbReference type="InterPro" id="IPR025807">
    <property type="entry name" value="Adrift-typ_MeTrfase"/>
</dbReference>
<dbReference type="GO" id="GO:0005737">
    <property type="term" value="C:cytoplasm"/>
    <property type="evidence" value="ECO:0007669"/>
    <property type="project" value="TreeGrafter"/>
</dbReference>
<keyword evidence="10" id="KW-1185">Reference proteome</keyword>
<dbReference type="GO" id="GO:0120550">
    <property type="term" value="F:methyltransferase cap2 activity"/>
    <property type="evidence" value="ECO:0007669"/>
    <property type="project" value="UniProtKB-EC"/>
</dbReference>
<feature type="binding site" evidence="7">
    <location>
        <position position="170"/>
    </location>
    <ligand>
        <name>S-adenosyl-L-methionine</name>
        <dbReference type="ChEBI" id="CHEBI:59789"/>
    </ligand>
</feature>
<feature type="domain" description="Adrift-type SAM-dependent 2'-O-MTase" evidence="8">
    <location>
        <begin position="161"/>
        <end position="257"/>
    </location>
</feature>
<dbReference type="SUPFAM" id="SSF53335">
    <property type="entry name" value="S-adenosyl-L-methionine-dependent methyltransferases"/>
    <property type="match status" value="1"/>
</dbReference>
<keyword evidence="4 7" id="KW-0808">Transferase</keyword>
<comment type="caution">
    <text evidence="7">Lacks conserved residue(s) required for the propagation of feature annotation.</text>
</comment>
<sequence length="633" mass="74198">MYHKSDDFVHFRQRFCNNDNFNDELCDLFNKKFKFRFNDDWKLPEEGTWFSVPPWQVKELEVLKSRLNFHKSQLNDFDIEEWSSHTRRRNPAGEVTWKIRCTINPEFLTQAWTKFYECARTYNIIPADVKSERKMVSLHLCEAPGAFITSLNHYLKLNHPGIQVMLVTADGSIDCLQAPDAQEEATSLLHYCEITTALQALSQGGTLIFKLFTIFEHSTVSLLYLINHLFSEVNIYKPVTSRQGNSEVYAVCLNYKGMSILEKFTPVLMSAYGTELYGNLSLFRLDDIPDTFLKQIQECACYFCSIQCQVINNNLQAYLMQNNIALHRNIKKIRAVVADEFIWHYDLKPLNSHEEILKGILHEENKINMNPRYHRGSYTERQLYSKMSLREKLHNLNSYLHAEVLTNPTVLINEPVKWKRFYDAPKEIELTFTFGRPLQKINSSKFIFVPIFKLYQKILEEKEFKHIAVCTDSNRDVNLTALDYEVDKVLCVQEYRCSESFYKYEKNCFRSIMKYLRNLSSNETLVIQNMNALTHFIVSILYILSVKCFEKIGFTSTNGIVLRNLKDPSGLKYLESIETECDNVLDDDKKDLLNSLNVQTTNAGDFYYSIVFYNNTFYRNKCIEYLSKIEKLI</sequence>
<evidence type="ECO:0000256" key="1">
    <source>
        <dbReference type="ARBA" id="ARBA00012770"/>
    </source>
</evidence>
<dbReference type="PROSITE" id="PS51614">
    <property type="entry name" value="SAM_MT_ADRIFT"/>
    <property type="match status" value="1"/>
</dbReference>
<feature type="binding site" evidence="7">
    <location>
        <position position="161"/>
    </location>
    <ligand>
        <name>S-adenosyl-L-methionine</name>
        <dbReference type="ChEBI" id="CHEBI:59789"/>
    </ligand>
</feature>
<dbReference type="Pfam" id="PF01728">
    <property type="entry name" value="FtsJ"/>
    <property type="match status" value="1"/>
</dbReference>
<name>A0A8R2M1T3_BOMMO</name>
<evidence type="ECO:0000313" key="9">
    <source>
        <dbReference type="EnsemblMetazoa" id="XP_037872028.1"/>
    </source>
</evidence>
<evidence type="ECO:0000256" key="5">
    <source>
        <dbReference type="ARBA" id="ARBA00022691"/>
    </source>
</evidence>
<evidence type="ECO:0000256" key="4">
    <source>
        <dbReference type="ARBA" id="ARBA00022679"/>
    </source>
</evidence>
<evidence type="ECO:0000256" key="7">
    <source>
        <dbReference type="PROSITE-ProRule" id="PRU00946"/>
    </source>
</evidence>
<keyword evidence="5 7" id="KW-0949">S-adenosyl-L-methionine</keyword>
<keyword evidence="3 7" id="KW-0489">Methyltransferase</keyword>
<dbReference type="InterPro" id="IPR002877">
    <property type="entry name" value="RNA_MeTrfase_FtsJ_dom"/>
</dbReference>
<dbReference type="GO" id="GO:0004483">
    <property type="term" value="F:methyltransferase cap1 activity"/>
    <property type="evidence" value="ECO:0007669"/>
    <property type="project" value="UniProtKB-ARBA"/>
</dbReference>
<evidence type="ECO:0000259" key="8">
    <source>
        <dbReference type="PROSITE" id="PS51614"/>
    </source>
</evidence>
<dbReference type="GO" id="GO:0032259">
    <property type="term" value="P:methylation"/>
    <property type="evidence" value="ECO:0007669"/>
    <property type="project" value="UniProtKB-KW"/>
</dbReference>
<dbReference type="Gene3D" id="3.40.50.12760">
    <property type="match status" value="1"/>
</dbReference>
<proteinExistence type="predicted"/>
<dbReference type="EC" id="2.1.1.296" evidence="1"/>
<dbReference type="PANTHER" id="PTHR16121">
    <property type="entry name" value="CAP-SPECIFIC MRNA (NUCLEOSIDE-2'-O-)-METHYLTRANSFERASE 1-RELATED"/>
    <property type="match status" value="1"/>
</dbReference>
<comment type="catalytic activity">
    <reaction evidence="6">
        <text>a 5'-end (N(7)-methyl 5'-triphosphoguanosine)-(2'-O-methyl-ribonucleoside)-(ribonucleotide) in mRNA + S-adenosyl-L-methionine = a 5'-end (N(7)-methyl 5'-triphosphoguanosine)-(2'-O-methyl-ribonucleoside)-(2'-O-methyl-ribonucleotide) in mRNA + S-adenosyl-L-homocysteine + H(+)</text>
        <dbReference type="Rhea" id="RHEA:67024"/>
        <dbReference type="Rhea" id="RHEA-COMP:17169"/>
        <dbReference type="Rhea" id="RHEA-COMP:17170"/>
        <dbReference type="ChEBI" id="CHEBI:15378"/>
        <dbReference type="ChEBI" id="CHEBI:57856"/>
        <dbReference type="ChEBI" id="CHEBI:59789"/>
        <dbReference type="ChEBI" id="CHEBI:167612"/>
        <dbReference type="ChEBI" id="CHEBI:167614"/>
        <dbReference type="EC" id="2.1.1.296"/>
    </reaction>
</comment>
<reference evidence="10" key="1">
    <citation type="journal article" date="2008" name="Insect Biochem. Mol. Biol.">
        <title>The genome of a lepidopteran model insect, the silkworm Bombyx mori.</title>
        <authorList>
            <consortium name="International Silkworm Genome Consortium"/>
        </authorList>
    </citation>
    <scope>NUCLEOTIDE SEQUENCE [LARGE SCALE GENOMIC DNA]</scope>
    <source>
        <strain evidence="10">p50T</strain>
    </source>
</reference>
<evidence type="ECO:0000313" key="10">
    <source>
        <dbReference type="Proteomes" id="UP000005204"/>
    </source>
</evidence>
<protein>
    <recommendedName>
        <fullName evidence="2">Cap-specific mRNA (nucleoside-2'-O-)-methyltransferase 2</fullName>
        <ecNumber evidence="1">2.1.1.296</ecNumber>
    </recommendedName>
</protein>
<dbReference type="AlphaFoldDB" id="A0A8R2M1T3"/>
<accession>A0A8R2M1T3</accession>
<organism evidence="9 10">
    <name type="scientific">Bombyx mori</name>
    <name type="common">Silk moth</name>
    <dbReference type="NCBI Taxonomy" id="7091"/>
    <lineage>
        <taxon>Eukaryota</taxon>
        <taxon>Metazoa</taxon>
        <taxon>Ecdysozoa</taxon>
        <taxon>Arthropoda</taxon>
        <taxon>Hexapoda</taxon>
        <taxon>Insecta</taxon>
        <taxon>Pterygota</taxon>
        <taxon>Neoptera</taxon>
        <taxon>Endopterygota</taxon>
        <taxon>Lepidoptera</taxon>
        <taxon>Glossata</taxon>
        <taxon>Ditrysia</taxon>
        <taxon>Bombycoidea</taxon>
        <taxon>Bombycidae</taxon>
        <taxon>Bombycinae</taxon>
        <taxon>Bombyx</taxon>
    </lineage>
</organism>
<dbReference type="InterPro" id="IPR029063">
    <property type="entry name" value="SAM-dependent_MTases_sf"/>
</dbReference>
<feature type="active site" description="Proton acceptor" evidence="7">
    <location>
        <position position="210"/>
    </location>
</feature>
<dbReference type="GO" id="GO:0005634">
    <property type="term" value="C:nucleus"/>
    <property type="evidence" value="ECO:0007669"/>
    <property type="project" value="TreeGrafter"/>
</dbReference>
<dbReference type="InterPro" id="IPR050851">
    <property type="entry name" value="mRNA_Cap_2O-Ribose_MeTrfase"/>
</dbReference>
<dbReference type="GO" id="GO:0006370">
    <property type="term" value="P:7-methylguanosine mRNA capping"/>
    <property type="evidence" value="ECO:0007669"/>
    <property type="project" value="TreeGrafter"/>
</dbReference>